<dbReference type="GO" id="GO:0005524">
    <property type="term" value="F:ATP binding"/>
    <property type="evidence" value="ECO:0007669"/>
    <property type="project" value="UniProtKB-KW"/>
</dbReference>
<accession>A0AAV1HWB1</accession>
<evidence type="ECO:0000256" key="1">
    <source>
        <dbReference type="ARBA" id="ARBA00004690"/>
    </source>
</evidence>
<proteinExistence type="predicted"/>
<dbReference type="PRINTS" id="PR00988">
    <property type="entry name" value="URIDINKINASE"/>
</dbReference>
<keyword evidence="5" id="KW-0418">Kinase</keyword>
<sequence>MPLFACQGLQFLHTRNLSARQKFVSPFSHRLRGFKCATKAVSRVPTHAANQTPLEVEVLPGPASGTYRFRRTMSQQQHVCSTSPFIIGVAGGTASGKTSVCTKIIADLRQDKNFEDGSAHRFLHIAQDNFYRNLTLEEQTNVGAFNFDHPTAFAWAEIVATLQDLKDGQPACIPQYDFVTSSRTSEPTPVESADVILFDGILAFYSAELRALYDLMIFVNVDDDTRLARRVRRDITERGRDVLQVLDQYERSVKPSYTQFILPTKQYAHIIVSASATHIMLGTPRRRSSSTCLHLEPRAVLCKHSALASDSEGPGQQRSN</sequence>
<name>A0AAV1HWB1_9CHLO</name>
<evidence type="ECO:0000256" key="6">
    <source>
        <dbReference type="ARBA" id="ARBA00022840"/>
    </source>
</evidence>
<evidence type="ECO:0000256" key="5">
    <source>
        <dbReference type="ARBA" id="ARBA00022777"/>
    </source>
</evidence>
<dbReference type="Gene3D" id="3.40.50.300">
    <property type="entry name" value="P-loop containing nucleotide triphosphate hydrolases"/>
    <property type="match status" value="1"/>
</dbReference>
<dbReference type="GO" id="GO:0004849">
    <property type="term" value="F:uridine kinase activity"/>
    <property type="evidence" value="ECO:0007669"/>
    <property type="project" value="UniProtKB-EC"/>
</dbReference>
<evidence type="ECO:0000313" key="9">
    <source>
        <dbReference type="Proteomes" id="UP001314263"/>
    </source>
</evidence>
<dbReference type="InterPro" id="IPR006083">
    <property type="entry name" value="PRK/URK"/>
</dbReference>
<dbReference type="NCBIfam" id="NF004018">
    <property type="entry name" value="PRK05480.1"/>
    <property type="match status" value="1"/>
</dbReference>
<dbReference type="EC" id="2.7.1.48" evidence="2"/>
<dbReference type="InterPro" id="IPR027417">
    <property type="entry name" value="P-loop_NTPase"/>
</dbReference>
<dbReference type="InterPro" id="IPR000764">
    <property type="entry name" value="Uridine_kinase-like"/>
</dbReference>
<protein>
    <recommendedName>
        <fullName evidence="2">uridine/cytidine kinase</fullName>
        <ecNumber evidence="2">2.7.1.48</ecNumber>
    </recommendedName>
</protein>
<dbReference type="EMBL" id="CAUYUE010000003">
    <property type="protein sequence ID" value="CAK0758216.1"/>
    <property type="molecule type" value="Genomic_DNA"/>
</dbReference>
<keyword evidence="4" id="KW-0547">Nucleotide-binding</keyword>
<evidence type="ECO:0000313" key="8">
    <source>
        <dbReference type="EMBL" id="CAK0758216.1"/>
    </source>
</evidence>
<dbReference type="FunFam" id="3.40.50.300:FF:001802">
    <property type="entry name" value="Uridine-cytidine kinase 1"/>
    <property type="match status" value="1"/>
</dbReference>
<organism evidence="8 9">
    <name type="scientific">Coccomyxa viridis</name>
    <dbReference type="NCBI Taxonomy" id="1274662"/>
    <lineage>
        <taxon>Eukaryota</taxon>
        <taxon>Viridiplantae</taxon>
        <taxon>Chlorophyta</taxon>
        <taxon>core chlorophytes</taxon>
        <taxon>Trebouxiophyceae</taxon>
        <taxon>Trebouxiophyceae incertae sedis</taxon>
        <taxon>Coccomyxaceae</taxon>
        <taxon>Coccomyxa</taxon>
    </lineage>
</organism>
<comment type="pathway">
    <text evidence="1">Pyrimidine metabolism; UMP biosynthesis via salvage pathway; UMP from uridine: step 1/1.</text>
</comment>
<evidence type="ECO:0000259" key="7">
    <source>
        <dbReference type="Pfam" id="PF00485"/>
    </source>
</evidence>
<dbReference type="AlphaFoldDB" id="A0AAV1HWB1"/>
<evidence type="ECO:0000256" key="3">
    <source>
        <dbReference type="ARBA" id="ARBA00022679"/>
    </source>
</evidence>
<dbReference type="CDD" id="cd02023">
    <property type="entry name" value="UMPK"/>
    <property type="match status" value="1"/>
</dbReference>
<keyword evidence="9" id="KW-1185">Reference proteome</keyword>
<dbReference type="PANTHER" id="PTHR10285">
    <property type="entry name" value="URIDINE KINASE"/>
    <property type="match status" value="1"/>
</dbReference>
<dbReference type="SUPFAM" id="SSF52540">
    <property type="entry name" value="P-loop containing nucleoside triphosphate hydrolases"/>
    <property type="match status" value="1"/>
</dbReference>
<gene>
    <name evidence="8" type="ORF">CVIRNUC_002603</name>
</gene>
<dbReference type="Proteomes" id="UP001314263">
    <property type="component" value="Unassembled WGS sequence"/>
</dbReference>
<comment type="caution">
    <text evidence="8">The sequence shown here is derived from an EMBL/GenBank/DDBJ whole genome shotgun (WGS) entry which is preliminary data.</text>
</comment>
<feature type="domain" description="Phosphoribulokinase/uridine kinase" evidence="7">
    <location>
        <begin position="86"/>
        <end position="275"/>
    </location>
</feature>
<keyword evidence="3" id="KW-0808">Transferase</keyword>
<evidence type="ECO:0000256" key="4">
    <source>
        <dbReference type="ARBA" id="ARBA00022741"/>
    </source>
</evidence>
<dbReference type="Pfam" id="PF00485">
    <property type="entry name" value="PRK"/>
    <property type="match status" value="1"/>
</dbReference>
<evidence type="ECO:0000256" key="2">
    <source>
        <dbReference type="ARBA" id="ARBA00012137"/>
    </source>
</evidence>
<reference evidence="8 9" key="1">
    <citation type="submission" date="2023-10" db="EMBL/GenBank/DDBJ databases">
        <authorList>
            <person name="Maclean D."/>
            <person name="Macfadyen A."/>
        </authorList>
    </citation>
    <scope>NUCLEOTIDE SEQUENCE [LARGE SCALE GENOMIC DNA]</scope>
</reference>
<keyword evidence="6" id="KW-0067">ATP-binding</keyword>